<keyword evidence="3" id="KW-1185">Reference proteome</keyword>
<dbReference type="SUPFAM" id="SSF56219">
    <property type="entry name" value="DNase I-like"/>
    <property type="match status" value="1"/>
</dbReference>
<evidence type="ECO:0000313" key="2">
    <source>
        <dbReference type="EMBL" id="CAL1392584.1"/>
    </source>
</evidence>
<reference evidence="2 3" key="1">
    <citation type="submission" date="2024-04" db="EMBL/GenBank/DDBJ databases">
        <authorList>
            <person name="Fracassetti M."/>
        </authorList>
    </citation>
    <scope>NUCLEOTIDE SEQUENCE [LARGE SCALE GENOMIC DNA]</scope>
</reference>
<dbReference type="InterPro" id="IPR036691">
    <property type="entry name" value="Endo/exonu/phosph_ase_sf"/>
</dbReference>
<dbReference type="GO" id="GO:0003824">
    <property type="term" value="F:catalytic activity"/>
    <property type="evidence" value="ECO:0007669"/>
    <property type="project" value="InterPro"/>
</dbReference>
<evidence type="ECO:0000313" key="3">
    <source>
        <dbReference type="Proteomes" id="UP001497516"/>
    </source>
</evidence>
<dbReference type="Pfam" id="PF00078">
    <property type="entry name" value="RVT_1"/>
    <property type="match status" value="1"/>
</dbReference>
<sequence>MGWVDKPSVGLSGGILVAWDNLVFDLECHWVGRFCLVTVFTCRDNGFKWVLINVYGPNDGSERQDFFDELTSCLSWWSFPACVVGDFNVVRSQDDVVGGPRNPVDMAMFNDFIEEHALMDLPMLGYKFTWSNQHSNPSLSRLDRVLVSSDWESEFPQCCLKSFVRVSSDHCALLLSGGEDRVIHRPWRYEFMWADHEDFEGQLCNWWVDEIGGFGDFFRCAKKLKQMKAHIKKWNIEVFKHVDQEISFTLQNIADFDFLEEAGVWSEEDRVQRDMLKCHLDRLWKRKEISWRQKSGETWLKFGDKNTSYFHKVANFNRRRNFLDNIWVNDILCSGQDQLAGAIVSYYESIFQEAFPRRPFPFGIVFPSLPPQATDFLVRTFDEDEVWRVIKKSKGEHAPGPDGFPMGFFKKFWYIVKSDVVNALKEFYVSGTLPKSVHHTFLCLIPKKEAISDIRDLRPISLVSSLYKILSKVLMERLKVFMGGLVAVEQCAFVGGRQILDAILIANELIDSRKRARKPGLVFKLDIEKAYDHVNWECLFIVMKTMGFPPPWIRWIRGCITAASFSVLVNGEASGYFSSKRGLRQGDSLSPCLFILVMEVLSGILRTLQSRGLVEGFFMNEELRMGEVTHILYADDTLLFCDASEDQVRSLLTALPLFETISGLRVNLHKSSMMVVGEVENPSRYADIFGCELSSLPTTYLGLPLGSRAASLTVWEPVIEKVQARLASWKARMLSFGGRLVLLKSVLSNLPIYFLSLFRAPSSVIARLFFLKRIARLEKIYNDFLWSGVFETKRLHWVKWDIVKTPIIRGGLGVLDLRCMNRALLGKWAWRFGVERDAWWRRLIVAKFGQGRSEWRPCWNLGVYGCSVWRAIVNESSYFWKVAYVDPGGGFGVSFWHDFWVPGKLLVSDFPRVGFVAQSLDAFVSDMFSMVDRSWEIPLTISLRGGAEAERVLLMQTLNALPQLWITTGPARLVWPLEASMVFSVHSFATNLIESNFGGDTAFPFKLVWNPCVPSKICCFLWMVSHEKIATVDNLRKRGMILPNWCSLCKQHEESISHLFFSCPFAIAIWDNFKKAFDLHGPYLPFIRQFLIAWRGLWCDPRFRDCIKLLPHAVCWYIWLERNNRIFRDVESSPKEIGHKIVLIVGRWLRAFSRISDRRFHQWMVIGTKHLI</sequence>
<proteinExistence type="predicted"/>
<dbReference type="AlphaFoldDB" id="A0AAV2F355"/>
<dbReference type="CDD" id="cd01650">
    <property type="entry name" value="RT_nLTR_like"/>
    <property type="match status" value="1"/>
</dbReference>
<dbReference type="InterPro" id="IPR043502">
    <property type="entry name" value="DNA/RNA_pol_sf"/>
</dbReference>
<protein>
    <recommendedName>
        <fullName evidence="1">Reverse transcriptase domain-containing protein</fullName>
    </recommendedName>
</protein>
<dbReference type="EMBL" id="OZ034819">
    <property type="protein sequence ID" value="CAL1392584.1"/>
    <property type="molecule type" value="Genomic_DNA"/>
</dbReference>
<dbReference type="Gene3D" id="3.60.10.10">
    <property type="entry name" value="Endonuclease/exonuclease/phosphatase"/>
    <property type="match status" value="1"/>
</dbReference>
<dbReference type="SUPFAM" id="SSF56672">
    <property type="entry name" value="DNA/RNA polymerases"/>
    <property type="match status" value="1"/>
</dbReference>
<dbReference type="InterPro" id="IPR005135">
    <property type="entry name" value="Endo/exonuclease/phosphatase"/>
</dbReference>
<dbReference type="InterPro" id="IPR026960">
    <property type="entry name" value="RVT-Znf"/>
</dbReference>
<name>A0AAV2F355_9ROSI</name>
<dbReference type="Pfam" id="PF13966">
    <property type="entry name" value="zf-RVT"/>
    <property type="match status" value="1"/>
</dbReference>
<dbReference type="PANTHER" id="PTHR33116:SF78">
    <property type="entry name" value="OS12G0587133 PROTEIN"/>
    <property type="match status" value="1"/>
</dbReference>
<dbReference type="Pfam" id="PF03372">
    <property type="entry name" value="Exo_endo_phos"/>
    <property type="match status" value="1"/>
</dbReference>
<organism evidence="2 3">
    <name type="scientific">Linum trigynum</name>
    <dbReference type="NCBI Taxonomy" id="586398"/>
    <lineage>
        <taxon>Eukaryota</taxon>
        <taxon>Viridiplantae</taxon>
        <taxon>Streptophyta</taxon>
        <taxon>Embryophyta</taxon>
        <taxon>Tracheophyta</taxon>
        <taxon>Spermatophyta</taxon>
        <taxon>Magnoliopsida</taxon>
        <taxon>eudicotyledons</taxon>
        <taxon>Gunneridae</taxon>
        <taxon>Pentapetalae</taxon>
        <taxon>rosids</taxon>
        <taxon>fabids</taxon>
        <taxon>Malpighiales</taxon>
        <taxon>Linaceae</taxon>
        <taxon>Linum</taxon>
    </lineage>
</organism>
<dbReference type="InterPro" id="IPR000477">
    <property type="entry name" value="RT_dom"/>
</dbReference>
<feature type="domain" description="Reverse transcriptase" evidence="1">
    <location>
        <begin position="426"/>
        <end position="705"/>
    </location>
</feature>
<dbReference type="PANTHER" id="PTHR33116">
    <property type="entry name" value="REVERSE TRANSCRIPTASE ZINC-BINDING DOMAIN-CONTAINING PROTEIN-RELATED-RELATED"/>
    <property type="match status" value="1"/>
</dbReference>
<accession>A0AAV2F355</accession>
<evidence type="ECO:0000259" key="1">
    <source>
        <dbReference type="PROSITE" id="PS50878"/>
    </source>
</evidence>
<dbReference type="Proteomes" id="UP001497516">
    <property type="component" value="Chromosome 6"/>
</dbReference>
<dbReference type="PROSITE" id="PS50878">
    <property type="entry name" value="RT_POL"/>
    <property type="match status" value="1"/>
</dbReference>
<gene>
    <name evidence="2" type="ORF">LTRI10_LOCUS33218</name>
</gene>